<evidence type="ECO:0000259" key="13">
    <source>
        <dbReference type="PROSITE" id="PS50104"/>
    </source>
</evidence>
<dbReference type="PANTHER" id="PTHR24365:SF530">
    <property type="entry name" value="MSTPROX-RELATED"/>
    <property type="match status" value="1"/>
</dbReference>
<dbReference type="Gene3D" id="3.40.50.10140">
    <property type="entry name" value="Toll/interleukin-1 receptor homology (TIR) domain"/>
    <property type="match status" value="1"/>
</dbReference>
<evidence type="ECO:0000256" key="3">
    <source>
        <dbReference type="ARBA" id="ARBA00022614"/>
    </source>
</evidence>
<dbReference type="STRING" id="151549.A0A4C1UMJ1"/>
<keyword evidence="5" id="KW-0732">Signal</keyword>
<evidence type="ECO:0000256" key="6">
    <source>
        <dbReference type="ARBA" id="ARBA00022737"/>
    </source>
</evidence>
<dbReference type="Pfam" id="PF01582">
    <property type="entry name" value="TIR"/>
    <property type="match status" value="1"/>
</dbReference>
<dbReference type="SUPFAM" id="SSF52058">
    <property type="entry name" value="L domain-like"/>
    <property type="match status" value="1"/>
</dbReference>
<dbReference type="SMART" id="SM00369">
    <property type="entry name" value="LRR_TYP"/>
    <property type="match status" value="8"/>
</dbReference>
<evidence type="ECO:0000313" key="14">
    <source>
        <dbReference type="EMBL" id="GBP27663.1"/>
    </source>
</evidence>
<feature type="compositionally biased region" description="Polar residues" evidence="11">
    <location>
        <begin position="78"/>
        <end position="94"/>
    </location>
</feature>
<dbReference type="EMBL" id="BGZK01000197">
    <property type="protein sequence ID" value="GBP27663.1"/>
    <property type="molecule type" value="Genomic_DNA"/>
</dbReference>
<dbReference type="SUPFAM" id="SSF52200">
    <property type="entry name" value="Toll/Interleukin receptor TIR domain"/>
    <property type="match status" value="1"/>
</dbReference>
<evidence type="ECO:0000256" key="4">
    <source>
        <dbReference type="ARBA" id="ARBA00022692"/>
    </source>
</evidence>
<comment type="caution">
    <text evidence="14">The sequence shown here is derived from an EMBL/GenBank/DDBJ whole genome shotgun (WGS) entry which is preliminary data.</text>
</comment>
<dbReference type="GO" id="GO:0005886">
    <property type="term" value="C:plasma membrane"/>
    <property type="evidence" value="ECO:0007669"/>
    <property type="project" value="TreeGrafter"/>
</dbReference>
<accession>A0A4C1UMJ1</accession>
<name>A0A4C1UMJ1_EUMVA</name>
<dbReference type="SMART" id="SM00255">
    <property type="entry name" value="TIR"/>
    <property type="match status" value="1"/>
</dbReference>
<evidence type="ECO:0000256" key="5">
    <source>
        <dbReference type="ARBA" id="ARBA00022729"/>
    </source>
</evidence>
<feature type="transmembrane region" description="Helical" evidence="12">
    <location>
        <begin position="836"/>
        <end position="860"/>
    </location>
</feature>
<keyword evidence="3" id="KW-0433">Leucine-rich repeat</keyword>
<dbReference type="Pfam" id="PF13855">
    <property type="entry name" value="LRR_8"/>
    <property type="match status" value="2"/>
</dbReference>
<dbReference type="Gene3D" id="3.80.10.10">
    <property type="entry name" value="Ribonuclease Inhibitor"/>
    <property type="match status" value="3"/>
</dbReference>
<comment type="similarity">
    <text evidence="2">Belongs to the Toll-like receptor family.</text>
</comment>
<keyword evidence="10" id="KW-0325">Glycoprotein</keyword>
<dbReference type="OrthoDB" id="6160824at2759"/>
<dbReference type="PROSITE" id="PS51450">
    <property type="entry name" value="LRR"/>
    <property type="match status" value="1"/>
</dbReference>
<dbReference type="InterPro" id="IPR001611">
    <property type="entry name" value="Leu-rich_rpt"/>
</dbReference>
<sequence>MSGRKYKSGAEKRKLQLDREKEKNKCAKIGTFFKSKHKNEDEIAENSSTSDKGGIESEENLFEGSSKSQHQETKTNDENLQSLDYQQVQQPSDQTENDIGVPRQSGNTETERNLQNINFEFEKYVDVALWPELLKTNGLLLSNCRGQSYDNAANMAGHYNGVQALLKQKNNTADYVPCAAHSLNLITKMPLSRYIWLLLCYAQYARSNLVADYQYIENPNHYSRDLVLPTSVPVAPPSRCMCRGDDRIHIIVCFGGFNCDKFPIVLEKCEILRVRTTTIAHIQKGVEIDRLYYLKALEIEANHELKYIEPGAFRNLSNLEQLSISYSTSLQNIDENLFDGLTKLTNLTMVNNGFVNILDVTKALVPNKLPSLERLDLSENLFVTIPENTFSVMTGTPLKVLKLSLCQIDYVHPKSFLPLKGLQEMHISKNELNTTIIGDFLTELIEANINLLYLDISKMGFQRHPPRDLLDVIAKTTIKKLILAENQFEVIKDDAFPKMVNIELLDLRRVLAVIIGPNAFEPERFPNLKALLLGGNNIAGLHSNHLSTQLRLLDLSHNSDSLENVIYFEISKDTFLRSGELQVLNLEYNRIKSIYTYTFRGLNKLKLLSMRNGTLFFIEPGTFRSTPRLEMLDLANNPLAINQNLTKDQFEGLSEMRLLILNNCAIKHLYDTDNMFEAMPNITHLFLKNNQLIYITEKLLKPLKHLKVLDLSGNLMISWWKPLFVTSGIKVQKLYVMNNKISHFTTSMLRDMDYLLQNSSHVVINFDDNIFECDCNAVYPAYMWLKINSSKILEEYFKVSSFQCSSPDIWEDRRVAEYMSSFKSLQCAMYQKISSLVVLSWTAPSLIVIAVIFTISILMYRYRIYVRYWIFLAKLAMGRRNKKGVKPGKYRYVNEAYKYDAFVSYCNDDREFVSEMITQLECNPPYLKLCVYERDFEIGSFISEAILSSVNESKFIVLIVSNHFARSHWCRWETQVAEYHRLILEDGSSYDPLVLVRIGEVDSKYICL</sequence>
<gene>
    <name evidence="14" type="primary">TLR4</name>
    <name evidence="14" type="ORF">EVAR_12707_1</name>
</gene>
<keyword evidence="6" id="KW-0677">Repeat</keyword>
<evidence type="ECO:0000256" key="11">
    <source>
        <dbReference type="SAM" id="MobiDB-lite"/>
    </source>
</evidence>
<dbReference type="GO" id="GO:0007165">
    <property type="term" value="P:signal transduction"/>
    <property type="evidence" value="ECO:0007669"/>
    <property type="project" value="InterPro"/>
</dbReference>
<evidence type="ECO:0000256" key="2">
    <source>
        <dbReference type="ARBA" id="ARBA00009634"/>
    </source>
</evidence>
<dbReference type="GO" id="GO:0038023">
    <property type="term" value="F:signaling receptor activity"/>
    <property type="evidence" value="ECO:0007669"/>
    <property type="project" value="TreeGrafter"/>
</dbReference>
<dbReference type="InterPro" id="IPR000157">
    <property type="entry name" value="TIR_dom"/>
</dbReference>
<evidence type="ECO:0000256" key="1">
    <source>
        <dbReference type="ARBA" id="ARBA00004167"/>
    </source>
</evidence>
<dbReference type="PANTHER" id="PTHR24365">
    <property type="entry name" value="TOLL-LIKE RECEPTOR"/>
    <property type="match status" value="1"/>
</dbReference>
<reference evidence="14 15" key="1">
    <citation type="journal article" date="2019" name="Commun. Biol.">
        <title>The bagworm genome reveals a unique fibroin gene that provides high tensile strength.</title>
        <authorList>
            <person name="Kono N."/>
            <person name="Nakamura H."/>
            <person name="Ohtoshi R."/>
            <person name="Tomita M."/>
            <person name="Numata K."/>
            <person name="Arakawa K."/>
        </authorList>
    </citation>
    <scope>NUCLEOTIDE SEQUENCE [LARGE SCALE GENOMIC DNA]</scope>
</reference>
<keyword evidence="15" id="KW-1185">Reference proteome</keyword>
<organism evidence="14 15">
    <name type="scientific">Eumeta variegata</name>
    <name type="common">Bagworm moth</name>
    <name type="synonym">Eumeta japonica</name>
    <dbReference type="NCBI Taxonomy" id="151549"/>
    <lineage>
        <taxon>Eukaryota</taxon>
        <taxon>Metazoa</taxon>
        <taxon>Ecdysozoa</taxon>
        <taxon>Arthropoda</taxon>
        <taxon>Hexapoda</taxon>
        <taxon>Insecta</taxon>
        <taxon>Pterygota</taxon>
        <taxon>Neoptera</taxon>
        <taxon>Endopterygota</taxon>
        <taxon>Lepidoptera</taxon>
        <taxon>Glossata</taxon>
        <taxon>Ditrysia</taxon>
        <taxon>Tineoidea</taxon>
        <taxon>Psychidae</taxon>
        <taxon>Oiketicinae</taxon>
        <taxon>Eumeta</taxon>
    </lineage>
</organism>
<evidence type="ECO:0000256" key="7">
    <source>
        <dbReference type="ARBA" id="ARBA00022989"/>
    </source>
</evidence>
<dbReference type="InterPro" id="IPR003591">
    <property type="entry name" value="Leu-rich_rpt_typical-subtyp"/>
</dbReference>
<feature type="compositionally biased region" description="Basic and acidic residues" evidence="11">
    <location>
        <begin position="8"/>
        <end position="25"/>
    </location>
</feature>
<feature type="region of interest" description="Disordered" evidence="11">
    <location>
        <begin position="1"/>
        <end position="112"/>
    </location>
</feature>
<protein>
    <submittedName>
        <fullName evidence="14">Toll-like receptor 4</fullName>
    </submittedName>
</protein>
<evidence type="ECO:0000256" key="12">
    <source>
        <dbReference type="SAM" id="Phobius"/>
    </source>
</evidence>
<keyword evidence="9 14" id="KW-0675">Receptor</keyword>
<dbReference type="InterPro" id="IPR035897">
    <property type="entry name" value="Toll_tir_struct_dom_sf"/>
</dbReference>
<evidence type="ECO:0000256" key="8">
    <source>
        <dbReference type="ARBA" id="ARBA00023136"/>
    </source>
</evidence>
<feature type="domain" description="TIR" evidence="13">
    <location>
        <begin position="897"/>
        <end position="1008"/>
    </location>
</feature>
<keyword evidence="7 12" id="KW-1133">Transmembrane helix</keyword>
<evidence type="ECO:0000313" key="15">
    <source>
        <dbReference type="Proteomes" id="UP000299102"/>
    </source>
</evidence>
<keyword evidence="8 12" id="KW-0472">Membrane</keyword>
<dbReference type="AlphaFoldDB" id="A0A4C1UMJ1"/>
<dbReference type="PROSITE" id="PS50104">
    <property type="entry name" value="TIR"/>
    <property type="match status" value="1"/>
</dbReference>
<dbReference type="InterPro" id="IPR032675">
    <property type="entry name" value="LRR_dom_sf"/>
</dbReference>
<evidence type="ECO:0000256" key="9">
    <source>
        <dbReference type="ARBA" id="ARBA00023170"/>
    </source>
</evidence>
<dbReference type="SUPFAM" id="SSF52047">
    <property type="entry name" value="RNI-like"/>
    <property type="match status" value="1"/>
</dbReference>
<evidence type="ECO:0000256" key="10">
    <source>
        <dbReference type="ARBA" id="ARBA00023180"/>
    </source>
</evidence>
<keyword evidence="4 12" id="KW-0812">Transmembrane</keyword>
<comment type="subcellular location">
    <subcellularLocation>
        <location evidence="1">Membrane</location>
        <topology evidence="1">Single-pass membrane protein</topology>
    </subcellularLocation>
</comment>
<proteinExistence type="inferred from homology"/>
<dbReference type="Proteomes" id="UP000299102">
    <property type="component" value="Unassembled WGS sequence"/>
</dbReference>